<organism evidence="1">
    <name type="scientific">viral metagenome</name>
    <dbReference type="NCBI Taxonomy" id="1070528"/>
    <lineage>
        <taxon>unclassified sequences</taxon>
        <taxon>metagenomes</taxon>
        <taxon>organismal metagenomes</taxon>
    </lineage>
</organism>
<evidence type="ECO:0000313" key="1">
    <source>
        <dbReference type="EMBL" id="QHS84829.1"/>
    </source>
</evidence>
<dbReference type="AlphaFoldDB" id="A0A6C0AXY1"/>
<proteinExistence type="predicted"/>
<sequence>MSEELQTEIETPKSFKIKPVSKKKKRNFDIYKNSLINQQVYISIMNVNKNIKETLRNTIASNIEGKCISEGYVKPDSVQIITYSSGVIKGSDILFEVVLECKVCCPVEGMHIICVAKNITKAGIRAELNEENSPVVIFIARDHNYLSKTFSSIQENEEIKIRVIGQRYELNDKYISIIGELISDISSSSSSSKSKTLKV</sequence>
<name>A0A6C0AXY1_9ZZZZ</name>
<reference evidence="1" key="1">
    <citation type="journal article" date="2020" name="Nature">
        <title>Giant virus diversity and host interactions through global metagenomics.</title>
        <authorList>
            <person name="Schulz F."/>
            <person name="Roux S."/>
            <person name="Paez-Espino D."/>
            <person name="Jungbluth S."/>
            <person name="Walsh D.A."/>
            <person name="Denef V.J."/>
            <person name="McMahon K.D."/>
            <person name="Konstantinidis K.T."/>
            <person name="Eloe-Fadrosh E.A."/>
            <person name="Kyrpides N.C."/>
            <person name="Woyke T."/>
        </authorList>
    </citation>
    <scope>NUCLEOTIDE SEQUENCE</scope>
    <source>
        <strain evidence="1">GVMAG-S-ERX556022-25</strain>
    </source>
</reference>
<protein>
    <submittedName>
        <fullName evidence="1">Uncharacterized protein</fullName>
    </submittedName>
</protein>
<accession>A0A6C0AXY1</accession>
<dbReference type="EMBL" id="MN738815">
    <property type="protein sequence ID" value="QHS84829.1"/>
    <property type="molecule type" value="Genomic_DNA"/>
</dbReference>